<dbReference type="RefSeq" id="WP_021434399.1">
    <property type="nucleotide sequence ID" value="NZ_AVNC01000021.1"/>
</dbReference>
<feature type="transmembrane region" description="Helical" evidence="2">
    <location>
        <begin position="33"/>
        <end position="54"/>
    </location>
</feature>
<organism evidence="3 4">
    <name type="scientific">Paraclostridium bifermentans ATCC 638 = DSM 14991</name>
    <dbReference type="NCBI Taxonomy" id="1233171"/>
    <lineage>
        <taxon>Bacteria</taxon>
        <taxon>Bacillati</taxon>
        <taxon>Bacillota</taxon>
        <taxon>Clostridia</taxon>
        <taxon>Peptostreptococcales</taxon>
        <taxon>Peptostreptococcaceae</taxon>
        <taxon>Paraclostridium</taxon>
    </lineage>
</organism>
<proteinExistence type="predicted"/>
<keyword evidence="2" id="KW-0472">Membrane</keyword>
<gene>
    <name evidence="3" type="ORF">C672_3482</name>
</gene>
<keyword evidence="1" id="KW-0175">Coiled coil</keyword>
<name>T4V8P8_PARBF</name>
<dbReference type="Proteomes" id="UP000015688">
    <property type="component" value="Unassembled WGS sequence"/>
</dbReference>
<feature type="coiled-coil region" evidence="1">
    <location>
        <begin position="50"/>
        <end position="77"/>
    </location>
</feature>
<evidence type="ECO:0000313" key="4">
    <source>
        <dbReference type="Proteomes" id="UP000015688"/>
    </source>
</evidence>
<evidence type="ECO:0000256" key="2">
    <source>
        <dbReference type="SAM" id="Phobius"/>
    </source>
</evidence>
<feature type="transmembrane region" description="Helical" evidence="2">
    <location>
        <begin position="7"/>
        <end position="27"/>
    </location>
</feature>
<reference evidence="3 4" key="1">
    <citation type="submission" date="2013-06" db="EMBL/GenBank/DDBJ databases">
        <authorList>
            <person name="Walk S."/>
            <person name="Aronoff D."/>
            <person name="Young V.Y."/>
            <person name="Marsh J."/>
            <person name="Harrison L."/>
            <person name="Daugherty S.C."/>
            <person name="Shefchek K.A."/>
            <person name="Hine E.E."/>
            <person name="Tallon L.J."/>
            <person name="Sadzewicz L.K."/>
            <person name="Rasko D.A."/>
        </authorList>
    </citation>
    <scope>NUCLEOTIDE SEQUENCE [LARGE SCALE GENOMIC DNA]</scope>
    <source>
        <strain evidence="3 4">ATCC 638</strain>
    </source>
</reference>
<evidence type="ECO:0000313" key="3">
    <source>
        <dbReference type="EMBL" id="EQK40099.1"/>
    </source>
</evidence>
<evidence type="ECO:0000256" key="1">
    <source>
        <dbReference type="SAM" id="Coils"/>
    </source>
</evidence>
<keyword evidence="2" id="KW-1133">Transmembrane helix</keyword>
<sequence length="213" mass="23653">MDFVKTATGVIGGAAVGITGILLSPFFGAATFITGAGIAVGAGVGAILGYAVSVEEKNEIERQKKDIESRLKAENKVREDQYKIIIEKRKAEYDTLKSRYETTISKFKKDDKVMMSLFAIGVSAISINEKFGSEDMKFLKTILYGVSSDLIKDETQDILNKLSENPVEWTEALRIAKYELNNEEKEVLNNLLMLIASKYKNMYACIIDLESVI</sequence>
<dbReference type="PATRIC" id="fig|1233171.3.peg.3351"/>
<protein>
    <submittedName>
        <fullName evidence="3">Uncharacterized protein</fullName>
    </submittedName>
</protein>
<dbReference type="AlphaFoldDB" id="T4V8P8"/>
<comment type="caution">
    <text evidence="3">The sequence shown here is derived from an EMBL/GenBank/DDBJ whole genome shotgun (WGS) entry which is preliminary data.</text>
</comment>
<accession>T4V8P8</accession>
<keyword evidence="2" id="KW-0812">Transmembrane</keyword>
<dbReference type="GeneID" id="67474555"/>
<dbReference type="EMBL" id="AVNC01000021">
    <property type="protein sequence ID" value="EQK40099.1"/>
    <property type="molecule type" value="Genomic_DNA"/>
</dbReference>